<evidence type="ECO:0000256" key="2">
    <source>
        <dbReference type="SAM" id="MobiDB-lite"/>
    </source>
</evidence>
<feature type="compositionally biased region" description="Polar residues" evidence="2">
    <location>
        <begin position="1994"/>
        <end position="2015"/>
    </location>
</feature>
<feature type="region of interest" description="Disordered" evidence="2">
    <location>
        <begin position="2187"/>
        <end position="2207"/>
    </location>
</feature>
<feature type="compositionally biased region" description="Basic residues" evidence="2">
    <location>
        <begin position="1443"/>
        <end position="1462"/>
    </location>
</feature>
<feature type="compositionally biased region" description="Basic and acidic residues" evidence="2">
    <location>
        <begin position="61"/>
        <end position="71"/>
    </location>
</feature>
<accession>V3ZRX4</accession>
<feature type="compositionally biased region" description="Basic and acidic residues" evidence="2">
    <location>
        <begin position="1135"/>
        <end position="1156"/>
    </location>
</feature>
<feature type="compositionally biased region" description="Polar residues" evidence="2">
    <location>
        <begin position="2066"/>
        <end position="2077"/>
    </location>
</feature>
<feature type="compositionally biased region" description="Basic and acidic residues" evidence="2">
    <location>
        <begin position="1667"/>
        <end position="1676"/>
    </location>
</feature>
<feature type="region of interest" description="Disordered" evidence="2">
    <location>
        <begin position="1016"/>
        <end position="1175"/>
    </location>
</feature>
<feature type="compositionally biased region" description="Basic residues" evidence="2">
    <location>
        <begin position="999"/>
        <end position="1008"/>
    </location>
</feature>
<feature type="compositionally biased region" description="Polar residues" evidence="2">
    <location>
        <begin position="2192"/>
        <end position="2201"/>
    </location>
</feature>
<feature type="region of interest" description="Disordered" evidence="2">
    <location>
        <begin position="180"/>
        <end position="250"/>
    </location>
</feature>
<feature type="compositionally biased region" description="Basic and acidic residues" evidence="2">
    <location>
        <begin position="1516"/>
        <end position="1536"/>
    </location>
</feature>
<dbReference type="CTD" id="20236339"/>
<feature type="region of interest" description="Disordered" evidence="2">
    <location>
        <begin position="2060"/>
        <end position="2138"/>
    </location>
</feature>
<feature type="compositionally biased region" description="Polar residues" evidence="2">
    <location>
        <begin position="302"/>
        <end position="314"/>
    </location>
</feature>
<feature type="compositionally biased region" description="Basic and acidic residues" evidence="2">
    <location>
        <begin position="1412"/>
        <end position="1424"/>
    </location>
</feature>
<feature type="compositionally biased region" description="Polar residues" evidence="2">
    <location>
        <begin position="1782"/>
        <end position="1797"/>
    </location>
</feature>
<feature type="region of interest" description="Disordered" evidence="2">
    <location>
        <begin position="362"/>
        <end position="390"/>
    </location>
</feature>
<feature type="coiled-coil region" evidence="1">
    <location>
        <begin position="2142"/>
        <end position="2186"/>
    </location>
</feature>
<feature type="region of interest" description="Disordered" evidence="2">
    <location>
        <begin position="23"/>
        <end position="75"/>
    </location>
</feature>
<organism evidence="3 4">
    <name type="scientific">Lottia gigantea</name>
    <name type="common">Giant owl limpet</name>
    <dbReference type="NCBI Taxonomy" id="225164"/>
    <lineage>
        <taxon>Eukaryota</taxon>
        <taxon>Metazoa</taxon>
        <taxon>Spiralia</taxon>
        <taxon>Lophotrochozoa</taxon>
        <taxon>Mollusca</taxon>
        <taxon>Gastropoda</taxon>
        <taxon>Patellogastropoda</taxon>
        <taxon>Lottioidea</taxon>
        <taxon>Lottiidae</taxon>
        <taxon>Lottia</taxon>
    </lineage>
</organism>
<dbReference type="OrthoDB" id="10687204at2759"/>
<dbReference type="OMA" id="ECIKGLQ"/>
<feature type="compositionally biased region" description="Polar residues" evidence="2">
    <location>
        <begin position="1224"/>
        <end position="1238"/>
    </location>
</feature>
<dbReference type="Proteomes" id="UP000030746">
    <property type="component" value="Unassembled WGS sequence"/>
</dbReference>
<dbReference type="RefSeq" id="XP_009062050.1">
    <property type="nucleotide sequence ID" value="XM_009063802.1"/>
</dbReference>
<feature type="region of interest" description="Disordered" evidence="2">
    <location>
        <begin position="1618"/>
        <end position="1640"/>
    </location>
</feature>
<keyword evidence="1" id="KW-0175">Coiled coil</keyword>
<feature type="compositionally biased region" description="Polar residues" evidence="2">
    <location>
        <begin position="1709"/>
        <end position="1732"/>
    </location>
</feature>
<feature type="compositionally biased region" description="Basic residues" evidence="2">
    <location>
        <begin position="1074"/>
        <end position="1083"/>
    </location>
</feature>
<dbReference type="EMBL" id="KB202953">
    <property type="protein sequence ID" value="ESO87097.1"/>
    <property type="molecule type" value="Genomic_DNA"/>
</dbReference>
<evidence type="ECO:0000313" key="4">
    <source>
        <dbReference type="Proteomes" id="UP000030746"/>
    </source>
</evidence>
<gene>
    <name evidence="3" type="ORF">LOTGIDRAFT_154587</name>
</gene>
<feature type="region of interest" description="Disordered" evidence="2">
    <location>
        <begin position="990"/>
        <end position="1009"/>
    </location>
</feature>
<feature type="compositionally biased region" description="Basic and acidic residues" evidence="2">
    <location>
        <begin position="1084"/>
        <end position="1100"/>
    </location>
</feature>
<feature type="region of interest" description="Disordered" evidence="2">
    <location>
        <begin position="1412"/>
        <end position="1492"/>
    </location>
</feature>
<feature type="region of interest" description="Disordered" evidence="2">
    <location>
        <begin position="1516"/>
        <end position="1539"/>
    </location>
</feature>
<protein>
    <submittedName>
        <fullName evidence="3">Uncharacterized protein</fullName>
    </submittedName>
</protein>
<feature type="region of interest" description="Disordered" evidence="2">
    <location>
        <begin position="112"/>
        <end position="138"/>
    </location>
</feature>
<feature type="region of interest" description="Disordered" evidence="2">
    <location>
        <begin position="1199"/>
        <end position="1246"/>
    </location>
</feature>
<sequence>MMTPESKRVKSLQVEERQYQLSPGLKLLNGNPITPGSSLKGIKELKRTPPRNTCTPSPNHGRCDQLPHDENFDPDEELTGELWYVNLKTPMEEPQQKLSFEPVDFAKVVDGKIPSGNSLARSPVRMSQEEFCPRTPGNTDFEVREVVIEPGSRIPRTPLHYSGRPSAACDLVIHYSKIKARDSTSNSNKKEESKSPKIKKPRKRSMSSNSIPVSEDDHVTVTGEFKTKPKLSRTPLKRLSMQPNEKPVQELQIIDENELDCHSGCPNQIIDKHVVDKSLPMAESHDIFKPSKKLARSPNPPTKTRNQNSNNNHASSDKVDTVSVCADLPEHLKCDSKQVSMSTDSEAVPLCINATPETKLRGKTAKVSQVNSSSKIPRLSPKGNIQSEPDLKTNTQSIVQTDSLDQMNIEHCDSDKSHKLLNEKNQEKLNLNLKSSEPKGLNVDVSNDETMRPLLSPAIKVRKPVKNMIPKGKSLMRTPPSGKYPRDEGEGTSIAPSVSPVEEDIVVPEDPDAIFLAQLRNNDPLPNKKKKPFLKSNKSKIVNNKLKKPAVMNTNAIDCKSPAETKLLNKTETELHKKDNKLTYVVSKSVRTEKDNMISISINKFQKCEPATSNVSSNTLAKPAANNSRKLTYVVQPKPISKECDESIQESDNSLLCLDELCDKSLNLCDSLFNEAFERKNSANTNSKSTAVPSFDSMICPSSPQNDFFPVENILLGDTPSQSVPKSKAVLNETIEIEAKSESDEEFVDASEDFELDNQENRISTSPINRTFEVSTPLSKANSTFDLESKHNGTFDIENDDKAANQTFDVDMSPVHYNEAPIKNDTFDLGKPLNTTFDMEVDDAIPQIVLNLTYDGNLPVKCNKETESPNQTLENTASTVVENITPNKTIETSSVCQTQDDVSIHTESVSQQTKDKSSASCKSNSTSSDGREFSSNSLNSSSIDHEFSGQAHGTAVKNEESNIEMERVYQDSENSQSKVDKVDHTYVEPEGLKVEKPKKAVKGGRKAKVKVETSVLELNSDQDSCHEDNEDTVHACDQEDIPKQRSYKKRGKKDAETEQSVQPSGGEEVNHVAPAKRRGRKPKTKDPEHSSKQEETETIQKIKRGRKAKVKNQEESSEQEETDSIQKAMRGRQPKAKDQEQSSEHKDPESILRNDTEESNEEIGKITTRRGRKPKAIVCTEKNLGNDIKAFQAEINVTEEETGCPKKARCNKPVANDREKQYKEVSNQADNSNQTTAIQEKKSQNLHVEANNCLNEDHKEEEMPTAVDHEKTNEQPISNKLALKDEFIKNIKPIEVSRRHLPRRNQKIISYAESPNVEVGIQQDILKKNNNTDVCTSNNSLQNQGMEVEQASDASKAIEASDVVIRRKPAPRSKLLSLRASFGFVRESQVAKAKDELVIPTDTQLKKEMKDKYEEPLQNDETKAEPVLSELTDKVSDISIHSPTKKLAKPKRMTRQTSKSKIKTSQEVEKSGERKKDDEPQEKPAIKTRRAMLRTKKFAGSYDEDKVITKENCKISETSSERVSEKMLDENTKETEDVQPQAIDTAPQSRSIKQLPRGRKIPTCISPEAVKSNECLQSDSNSVVNADLPENELKEKVLIYESGTCTNVDLKTETNSKIAVSEKQENANGISDDKSNDNKNINEVCTEQIVEKGKVVCFAQESNGSENSRKSDEEVKKARRRSGIPMGFLSKPCSKPPAKESFPGEHSKNQNSGDQNVNISKENSTKSASSKLDSMRKSFGIPSQFPASDKRLSFVCPKPVSATESSMSRSKLVRSQSHKNLRSSASITSDKTCSAPSTKPGETKALPDLKKGVTAQTLSRSTKAAYSSISERSSTGIAEVKTKKAMTRTIKSKPQAKPEETKISPEPTRVRKTRGTKKPEAIPPTSIAKADEEIVKKPATRIKKIPSRKNIRNASTSSVPSPTVSATHSQDSKETNKVELSNPRKRQKCDKQNESVPTKSLPPTDELNQLSFGDEAQQSFCQTSPGPEEMEIDQPSSNKPIENSGANFISNQNQYRDVEEIKDEEENKTSAAAASKKTKRLSFIPSFKGITSAISSKINKKPTDVQEATNNMDNLKLSSPVKGKLVRKPRQAKDGATSANLEEAAPKKRGRKKKVVDEEKENENVTDVPENIQLPRHQTSARSLLAEQIQNVESELEMLTTSEETTKKTESKISKLESKLGKLKIKQESSKSKVCTRSLRSTRLKEQ</sequence>
<feature type="compositionally biased region" description="Basic residues" evidence="2">
    <location>
        <begin position="1898"/>
        <end position="1911"/>
    </location>
</feature>
<evidence type="ECO:0000313" key="3">
    <source>
        <dbReference type="EMBL" id="ESO87097.1"/>
    </source>
</evidence>
<feature type="compositionally biased region" description="Polar residues" evidence="2">
    <location>
        <begin position="892"/>
        <end position="912"/>
    </location>
</feature>
<feature type="region of interest" description="Disordered" evidence="2">
    <location>
        <begin position="470"/>
        <end position="496"/>
    </location>
</feature>
<feature type="compositionally biased region" description="Basic residues" evidence="2">
    <location>
        <begin position="196"/>
        <end position="205"/>
    </location>
</feature>
<feature type="compositionally biased region" description="Low complexity" evidence="2">
    <location>
        <begin position="1914"/>
        <end position="1927"/>
    </location>
</feature>
<feature type="compositionally biased region" description="Low complexity" evidence="2">
    <location>
        <begin position="918"/>
        <end position="942"/>
    </location>
</feature>
<feature type="region of interest" description="Disordered" evidence="2">
    <location>
        <begin position="1660"/>
        <end position="1810"/>
    </location>
</feature>
<keyword evidence="4" id="KW-1185">Reference proteome</keyword>
<feature type="compositionally biased region" description="Polar residues" evidence="2">
    <location>
        <begin position="1966"/>
        <end position="1985"/>
    </location>
</feature>
<evidence type="ECO:0000256" key="1">
    <source>
        <dbReference type="SAM" id="Coils"/>
    </source>
</evidence>
<reference evidence="3 4" key="1">
    <citation type="journal article" date="2013" name="Nature">
        <title>Insights into bilaterian evolution from three spiralian genomes.</title>
        <authorList>
            <person name="Simakov O."/>
            <person name="Marletaz F."/>
            <person name="Cho S.J."/>
            <person name="Edsinger-Gonzales E."/>
            <person name="Havlak P."/>
            <person name="Hellsten U."/>
            <person name="Kuo D.H."/>
            <person name="Larsson T."/>
            <person name="Lv J."/>
            <person name="Arendt D."/>
            <person name="Savage R."/>
            <person name="Osoegawa K."/>
            <person name="de Jong P."/>
            <person name="Grimwood J."/>
            <person name="Chapman J.A."/>
            <person name="Shapiro H."/>
            <person name="Aerts A."/>
            <person name="Otillar R.P."/>
            <person name="Terry A.Y."/>
            <person name="Boore J.L."/>
            <person name="Grigoriev I.V."/>
            <person name="Lindberg D.R."/>
            <person name="Seaver E.C."/>
            <person name="Weisblat D.A."/>
            <person name="Putnam N.H."/>
            <person name="Rokhsar D.S."/>
        </authorList>
    </citation>
    <scope>NUCLEOTIDE SEQUENCE [LARGE SCALE GENOMIC DNA]</scope>
</reference>
<dbReference type="GeneID" id="20236339"/>
<dbReference type="KEGG" id="lgi:LOTGIDRAFT_154587"/>
<feature type="region of interest" description="Disordered" evidence="2">
    <location>
        <begin position="892"/>
        <end position="961"/>
    </location>
</feature>
<feature type="compositionally biased region" description="Basic and acidic residues" evidence="2">
    <location>
        <begin position="1801"/>
        <end position="1810"/>
    </location>
</feature>
<proteinExistence type="predicted"/>
<feature type="region of interest" description="Disordered" evidence="2">
    <location>
        <begin position="281"/>
        <end position="322"/>
    </location>
</feature>
<name>V3ZRX4_LOTGI</name>
<feature type="compositionally biased region" description="Basic residues" evidence="2">
    <location>
        <begin position="1101"/>
        <end position="1110"/>
    </location>
</feature>
<feature type="compositionally biased region" description="Polar residues" evidence="2">
    <location>
        <begin position="366"/>
        <end position="375"/>
    </location>
</feature>
<dbReference type="HOGENOM" id="CLU_231138_0_0_1"/>
<feature type="compositionally biased region" description="Basic and acidic residues" evidence="2">
    <location>
        <begin position="1618"/>
        <end position="1637"/>
    </location>
</feature>
<feature type="compositionally biased region" description="Basic and acidic residues" evidence="2">
    <location>
        <begin position="1464"/>
        <end position="1485"/>
    </location>
</feature>
<feature type="region of interest" description="Disordered" evidence="2">
    <location>
        <begin position="1824"/>
        <end position="2038"/>
    </location>
</feature>
<feature type="compositionally biased region" description="Polar residues" evidence="2">
    <location>
        <begin position="1824"/>
        <end position="1836"/>
    </location>
</feature>
<feature type="compositionally biased region" description="Polar residues" evidence="2">
    <location>
        <begin position="1762"/>
        <end position="1775"/>
    </location>
</feature>
<feature type="compositionally biased region" description="Basic and acidic residues" evidence="2">
    <location>
        <begin position="1023"/>
        <end position="1043"/>
    </location>
</feature>